<dbReference type="Proteomes" id="UP000829364">
    <property type="component" value="Chromosome 6"/>
</dbReference>
<dbReference type="RefSeq" id="XP_047844262.1">
    <property type="nucleotide sequence ID" value="XM_047988269.1"/>
</dbReference>
<name>A0A9Q8VD47_9HYPO</name>
<evidence type="ECO:0000313" key="2">
    <source>
        <dbReference type="Proteomes" id="UP000829364"/>
    </source>
</evidence>
<keyword evidence="2" id="KW-1185">Reference proteome</keyword>
<gene>
    <name evidence="1" type="ORF">JDV02_006838</name>
</gene>
<dbReference type="AlphaFoldDB" id="A0A9Q8VD47"/>
<evidence type="ECO:0000313" key="1">
    <source>
        <dbReference type="EMBL" id="UNI20781.1"/>
    </source>
</evidence>
<organism evidence="1 2">
    <name type="scientific">Purpureocillium takamizusanense</name>
    <dbReference type="NCBI Taxonomy" id="2060973"/>
    <lineage>
        <taxon>Eukaryota</taxon>
        <taxon>Fungi</taxon>
        <taxon>Dikarya</taxon>
        <taxon>Ascomycota</taxon>
        <taxon>Pezizomycotina</taxon>
        <taxon>Sordariomycetes</taxon>
        <taxon>Hypocreomycetidae</taxon>
        <taxon>Hypocreales</taxon>
        <taxon>Ophiocordycipitaceae</taxon>
        <taxon>Purpureocillium</taxon>
    </lineage>
</organism>
<proteinExistence type="predicted"/>
<sequence length="107" mass="12177">MRCVLHCKEKRNCPVVSVLYLGPSTELPFLPLLSFPQSFSPPTAAAAVFYRQSSSPRPRFTRIFFDSRRSLVQQEEPNRFSFSAVSFSESTRSWSALTSRARSLIVK</sequence>
<protein>
    <submittedName>
        <fullName evidence="1">Uncharacterized protein</fullName>
    </submittedName>
</protein>
<dbReference type="KEGG" id="ptkz:JDV02_006838"/>
<accession>A0A9Q8VD47</accession>
<dbReference type="EMBL" id="CP086359">
    <property type="protein sequence ID" value="UNI20781.1"/>
    <property type="molecule type" value="Genomic_DNA"/>
</dbReference>
<dbReference type="GeneID" id="72068787"/>
<reference evidence="1" key="1">
    <citation type="submission" date="2021-11" db="EMBL/GenBank/DDBJ databases">
        <title>Purpureocillium_takamizusanense_genome.</title>
        <authorList>
            <person name="Nguyen N.-H."/>
        </authorList>
    </citation>
    <scope>NUCLEOTIDE SEQUENCE</scope>
    <source>
        <strain evidence="1">PT3</strain>
    </source>
</reference>